<dbReference type="Proteomes" id="UP000193144">
    <property type="component" value="Unassembled WGS sequence"/>
</dbReference>
<reference evidence="10 11" key="1">
    <citation type="submission" date="2016-07" db="EMBL/GenBank/DDBJ databases">
        <title>Pervasive Adenine N6-methylation of Active Genes in Fungi.</title>
        <authorList>
            <consortium name="DOE Joint Genome Institute"/>
            <person name="Mondo S.J."/>
            <person name="Dannebaum R.O."/>
            <person name="Kuo R.C."/>
            <person name="Labutti K."/>
            <person name="Haridas S."/>
            <person name="Kuo A."/>
            <person name="Salamov A."/>
            <person name="Ahrendt S.R."/>
            <person name="Lipzen A."/>
            <person name="Sullivan W."/>
            <person name="Andreopoulos W.B."/>
            <person name="Clum A."/>
            <person name="Lindquist E."/>
            <person name="Daum C."/>
            <person name="Ramamoorthy G.K."/>
            <person name="Gryganskyi A."/>
            <person name="Culley D."/>
            <person name="Magnuson J.K."/>
            <person name="James T.Y."/>
            <person name="O'Malley M.A."/>
            <person name="Stajich J.E."/>
            <person name="Spatafora J.W."/>
            <person name="Visel A."/>
            <person name="Grigoriev I.V."/>
        </authorList>
    </citation>
    <scope>NUCLEOTIDE SEQUENCE [LARGE SCALE GENOMIC DNA]</scope>
    <source>
        <strain evidence="10 11">CBS 115471</strain>
    </source>
</reference>
<dbReference type="GO" id="GO:0016705">
    <property type="term" value="F:oxidoreductase activity, acting on paired donors, with incorporation or reduction of molecular oxygen"/>
    <property type="evidence" value="ECO:0007669"/>
    <property type="project" value="InterPro"/>
</dbReference>
<feature type="binding site" description="axial binding residue" evidence="7">
    <location>
        <position position="459"/>
    </location>
    <ligand>
        <name>heme</name>
        <dbReference type="ChEBI" id="CHEBI:30413"/>
    </ligand>
    <ligandPart>
        <name>Fe</name>
        <dbReference type="ChEBI" id="CHEBI:18248"/>
    </ligandPart>
</feature>
<dbReference type="PRINTS" id="PR00465">
    <property type="entry name" value="EP450IV"/>
</dbReference>
<dbReference type="SUPFAM" id="SSF48264">
    <property type="entry name" value="Cytochrome P450"/>
    <property type="match status" value="1"/>
</dbReference>
<evidence type="ECO:0000256" key="9">
    <source>
        <dbReference type="SAM" id="Phobius"/>
    </source>
</evidence>
<keyword evidence="7 8" id="KW-0349">Heme</keyword>
<evidence type="ECO:0000256" key="4">
    <source>
        <dbReference type="ARBA" id="ARBA00023002"/>
    </source>
</evidence>
<keyword evidence="9" id="KW-0472">Membrane</keyword>
<dbReference type="InterPro" id="IPR001128">
    <property type="entry name" value="Cyt_P450"/>
</dbReference>
<evidence type="ECO:0000256" key="6">
    <source>
        <dbReference type="ARBA" id="ARBA00023033"/>
    </source>
</evidence>
<comment type="cofactor">
    <cofactor evidence="1 7">
        <name>heme</name>
        <dbReference type="ChEBI" id="CHEBI:30413"/>
    </cofactor>
</comment>
<proteinExistence type="inferred from homology"/>
<dbReference type="InterPro" id="IPR002403">
    <property type="entry name" value="Cyt_P450_E_grp-IV"/>
</dbReference>
<name>A0A1Y1Y8I8_9PLEO</name>
<keyword evidence="9" id="KW-0812">Transmembrane</keyword>
<feature type="transmembrane region" description="Helical" evidence="9">
    <location>
        <begin position="16"/>
        <end position="41"/>
    </location>
</feature>
<gene>
    <name evidence="10" type="ORF">BCR34DRAFT_550370</name>
</gene>
<dbReference type="Pfam" id="PF00067">
    <property type="entry name" value="p450"/>
    <property type="match status" value="1"/>
</dbReference>
<comment type="similarity">
    <text evidence="2 8">Belongs to the cytochrome P450 family.</text>
</comment>
<keyword evidence="6 8" id="KW-0503">Monooxygenase</keyword>
<dbReference type="CDD" id="cd11062">
    <property type="entry name" value="CYP58-like"/>
    <property type="match status" value="1"/>
</dbReference>
<dbReference type="InterPro" id="IPR017972">
    <property type="entry name" value="Cyt_P450_CS"/>
</dbReference>
<feature type="transmembrane region" description="Helical" evidence="9">
    <location>
        <begin position="311"/>
        <end position="333"/>
    </location>
</feature>
<evidence type="ECO:0000256" key="5">
    <source>
        <dbReference type="ARBA" id="ARBA00023004"/>
    </source>
</evidence>
<evidence type="ECO:0000256" key="7">
    <source>
        <dbReference type="PIRSR" id="PIRSR602403-1"/>
    </source>
</evidence>
<dbReference type="GO" id="GO:0005506">
    <property type="term" value="F:iron ion binding"/>
    <property type="evidence" value="ECO:0007669"/>
    <property type="project" value="InterPro"/>
</dbReference>
<dbReference type="EMBL" id="MCFA01000312">
    <property type="protein sequence ID" value="ORX94330.1"/>
    <property type="molecule type" value="Genomic_DNA"/>
</dbReference>
<evidence type="ECO:0000256" key="1">
    <source>
        <dbReference type="ARBA" id="ARBA00001971"/>
    </source>
</evidence>
<dbReference type="PANTHER" id="PTHR24305">
    <property type="entry name" value="CYTOCHROME P450"/>
    <property type="match status" value="1"/>
</dbReference>
<dbReference type="PANTHER" id="PTHR24305:SF157">
    <property type="entry name" value="N-ACETYLTRYPTOPHAN 6-HYDROXYLASE IVOC-RELATED"/>
    <property type="match status" value="1"/>
</dbReference>
<dbReference type="Gene3D" id="1.10.630.10">
    <property type="entry name" value="Cytochrome P450"/>
    <property type="match status" value="1"/>
</dbReference>
<keyword evidence="4 8" id="KW-0560">Oxidoreductase</keyword>
<protein>
    <submittedName>
        <fullName evidence="10">Cytochrome P450</fullName>
    </submittedName>
</protein>
<keyword evidence="5 7" id="KW-0408">Iron</keyword>
<organism evidence="10 11">
    <name type="scientific">Clohesyomyces aquaticus</name>
    <dbReference type="NCBI Taxonomy" id="1231657"/>
    <lineage>
        <taxon>Eukaryota</taxon>
        <taxon>Fungi</taxon>
        <taxon>Dikarya</taxon>
        <taxon>Ascomycota</taxon>
        <taxon>Pezizomycotina</taxon>
        <taxon>Dothideomycetes</taxon>
        <taxon>Pleosporomycetidae</taxon>
        <taxon>Pleosporales</taxon>
        <taxon>Lindgomycetaceae</taxon>
        <taxon>Clohesyomyces</taxon>
    </lineage>
</organism>
<dbReference type="GO" id="GO:0004497">
    <property type="term" value="F:monooxygenase activity"/>
    <property type="evidence" value="ECO:0007669"/>
    <property type="project" value="UniProtKB-KW"/>
</dbReference>
<evidence type="ECO:0000313" key="11">
    <source>
        <dbReference type="Proteomes" id="UP000193144"/>
    </source>
</evidence>
<keyword evidence="11" id="KW-1185">Reference proteome</keyword>
<dbReference type="OrthoDB" id="3945418at2759"/>
<dbReference type="GO" id="GO:0020037">
    <property type="term" value="F:heme binding"/>
    <property type="evidence" value="ECO:0007669"/>
    <property type="project" value="InterPro"/>
</dbReference>
<sequence>MTFIFEPPKLVKDLTFSNVCITALVFLLIHLFSLTIYRLYLHPLRQFPGPKLAAVTFWYEFYYDCVQRGQYVFKIEQLHKKYGNIVRINPSEVHIADPEFFSEIYCNAQKKRDKWSWMVSGLFINKSLFGTVSHELHRERRAALNPLFSKSQVRKRQEDIQKCVDTLLERLRVAGQNKGMIDLKIAFAAFTADVAMGFAYGQGDDKLNAPDFDPDFARAVEKGLNSLSLVNHLPWLGYPILLARYAPEWVVRKLRMTSFMTLQRKIAKQARQILVEQDTTEKARPTIFQQMMSSKLPDSEKTLPHLVQNGGLVISAGTVSTAWALAVGVFYVLHEPSVLQKLQAELVAAVPDRSASVDLIQLEQLPYLAAVIQEALRLSVGGTHRSQRISPNEATVFSDRDTGKTWCIPSGTPMSMSHFLLFRDETIFPNHEKFDPERWLGKPSMDRYQFAFSKGTRNCVGINLAMAEMILMFTGIFRNCQSSNGLKLNDSIVRMDLFKTSVRDVETVGDGGVPLQWPDSKGVCVMLS</sequence>
<keyword evidence="9" id="KW-1133">Transmembrane helix</keyword>
<evidence type="ECO:0000256" key="3">
    <source>
        <dbReference type="ARBA" id="ARBA00022723"/>
    </source>
</evidence>
<evidence type="ECO:0000256" key="2">
    <source>
        <dbReference type="ARBA" id="ARBA00010617"/>
    </source>
</evidence>
<dbReference type="InterPro" id="IPR050121">
    <property type="entry name" value="Cytochrome_P450_monoxygenase"/>
</dbReference>
<evidence type="ECO:0000313" key="10">
    <source>
        <dbReference type="EMBL" id="ORX94330.1"/>
    </source>
</evidence>
<comment type="caution">
    <text evidence="10">The sequence shown here is derived from an EMBL/GenBank/DDBJ whole genome shotgun (WGS) entry which is preliminary data.</text>
</comment>
<evidence type="ECO:0000256" key="8">
    <source>
        <dbReference type="RuleBase" id="RU000461"/>
    </source>
</evidence>
<keyword evidence="3 7" id="KW-0479">Metal-binding</keyword>
<dbReference type="InterPro" id="IPR036396">
    <property type="entry name" value="Cyt_P450_sf"/>
</dbReference>
<dbReference type="PRINTS" id="PR00385">
    <property type="entry name" value="P450"/>
</dbReference>
<dbReference type="PROSITE" id="PS00086">
    <property type="entry name" value="CYTOCHROME_P450"/>
    <property type="match status" value="1"/>
</dbReference>
<dbReference type="AlphaFoldDB" id="A0A1Y1Y8I8"/>
<accession>A0A1Y1Y8I8</accession>
<dbReference type="STRING" id="1231657.A0A1Y1Y8I8"/>